<dbReference type="Pfam" id="PF00566">
    <property type="entry name" value="RabGAP-TBC"/>
    <property type="match status" value="1"/>
</dbReference>
<dbReference type="Ensembl" id="ENSXCOT00000002769.1">
    <property type="protein sequence ID" value="ENSXCOP00000002732.1"/>
    <property type="gene ID" value="ENSXCOG00000002171.1"/>
</dbReference>
<dbReference type="PROSITE" id="PS50086">
    <property type="entry name" value="TBC_RABGAP"/>
    <property type="match status" value="1"/>
</dbReference>
<reference evidence="3" key="1">
    <citation type="submission" date="2025-08" db="UniProtKB">
        <authorList>
            <consortium name="Ensembl"/>
        </authorList>
    </citation>
    <scope>IDENTIFICATION</scope>
</reference>
<evidence type="ECO:0000259" key="2">
    <source>
        <dbReference type="PROSITE" id="PS50086"/>
    </source>
</evidence>
<sequence>CAAKMLKASSQPHRHQSEEDSSGSDAGSEVSLEPETDRFGFILTNGSTAGIALFFSLSRQAKLFAVKMAYRDSYWVLMSLQVKLQCQKGIPASLRAKCWPLLCGASERMRQNENLYEARPGLQSWVDIIERDLDRQFPFHEMFLSKDGHGQRGLFRVLKAYTQFQPEEGYCQAQGPVAAVLLMNMPAEEAFWCLVQISEQYLPGYYSPLLVRKVE</sequence>
<evidence type="ECO:0000313" key="3">
    <source>
        <dbReference type="Ensembl" id="ENSXCOP00000002732.1"/>
    </source>
</evidence>
<dbReference type="Proteomes" id="UP000261380">
    <property type="component" value="Unplaced"/>
</dbReference>
<dbReference type="GO" id="GO:0005096">
    <property type="term" value="F:GTPase activator activity"/>
    <property type="evidence" value="ECO:0007669"/>
    <property type="project" value="TreeGrafter"/>
</dbReference>
<dbReference type="FunFam" id="1.10.8.270:FF:000007">
    <property type="entry name" value="TBC1 domain family member 10A"/>
    <property type="match status" value="1"/>
</dbReference>
<keyword evidence="4" id="KW-1185">Reference proteome</keyword>
<dbReference type="InterPro" id="IPR050302">
    <property type="entry name" value="Rab_GAP_TBC_domain"/>
</dbReference>
<dbReference type="Gene3D" id="1.10.8.270">
    <property type="entry name" value="putative rabgap domain of human tbc1 domain family member 14 like domains"/>
    <property type="match status" value="1"/>
</dbReference>
<dbReference type="SMART" id="SM00164">
    <property type="entry name" value="TBC"/>
    <property type="match status" value="1"/>
</dbReference>
<feature type="domain" description="Rab-GAP TBC" evidence="2">
    <location>
        <begin position="89"/>
        <end position="215"/>
    </location>
</feature>
<feature type="region of interest" description="Disordered" evidence="1">
    <location>
        <begin position="1"/>
        <end position="31"/>
    </location>
</feature>
<accession>A0A3B5KW20</accession>
<organism evidence="3 4">
    <name type="scientific">Xiphophorus couchianus</name>
    <name type="common">Monterrey platyfish</name>
    <dbReference type="NCBI Taxonomy" id="32473"/>
    <lineage>
        <taxon>Eukaryota</taxon>
        <taxon>Metazoa</taxon>
        <taxon>Chordata</taxon>
        <taxon>Craniata</taxon>
        <taxon>Vertebrata</taxon>
        <taxon>Euteleostomi</taxon>
        <taxon>Actinopterygii</taxon>
        <taxon>Neopterygii</taxon>
        <taxon>Teleostei</taxon>
        <taxon>Neoteleostei</taxon>
        <taxon>Acanthomorphata</taxon>
        <taxon>Ovalentaria</taxon>
        <taxon>Atherinomorphae</taxon>
        <taxon>Cyprinodontiformes</taxon>
        <taxon>Poeciliidae</taxon>
        <taxon>Poeciliinae</taxon>
        <taxon>Xiphophorus</taxon>
    </lineage>
</organism>
<dbReference type="AlphaFoldDB" id="A0A3B5KW20"/>
<name>A0A3B5KW20_9TELE</name>
<reference evidence="3" key="2">
    <citation type="submission" date="2025-09" db="UniProtKB">
        <authorList>
            <consortium name="Ensembl"/>
        </authorList>
    </citation>
    <scope>IDENTIFICATION</scope>
</reference>
<dbReference type="PANTHER" id="PTHR47219:SF4">
    <property type="entry name" value="TBC1 DOMAIN FAMILY MEMBER 10A"/>
    <property type="match status" value="1"/>
</dbReference>
<evidence type="ECO:0000256" key="1">
    <source>
        <dbReference type="SAM" id="MobiDB-lite"/>
    </source>
</evidence>
<evidence type="ECO:0000313" key="4">
    <source>
        <dbReference type="Proteomes" id="UP000261380"/>
    </source>
</evidence>
<dbReference type="PANTHER" id="PTHR47219">
    <property type="entry name" value="RAB GTPASE-ACTIVATING PROTEIN 1-LIKE"/>
    <property type="match status" value="1"/>
</dbReference>
<dbReference type="SUPFAM" id="SSF47923">
    <property type="entry name" value="Ypt/Rab-GAP domain of gyp1p"/>
    <property type="match status" value="1"/>
</dbReference>
<dbReference type="GeneTree" id="ENSGT00940000161287"/>
<dbReference type="InterPro" id="IPR035969">
    <property type="entry name" value="Rab-GAP_TBC_sf"/>
</dbReference>
<dbReference type="InterPro" id="IPR000195">
    <property type="entry name" value="Rab-GAP-TBC_dom"/>
</dbReference>
<protein>
    <recommendedName>
        <fullName evidence="2">Rab-GAP TBC domain-containing protein</fullName>
    </recommendedName>
</protein>
<proteinExistence type="predicted"/>
<dbReference type="GO" id="GO:0031267">
    <property type="term" value="F:small GTPase binding"/>
    <property type="evidence" value="ECO:0007669"/>
    <property type="project" value="TreeGrafter"/>
</dbReference>